<dbReference type="PROSITE" id="PS50287">
    <property type="entry name" value="SRCR_2"/>
    <property type="match status" value="3"/>
</dbReference>
<reference evidence="12" key="3">
    <citation type="submission" date="2025-09" db="UniProtKB">
        <authorList>
            <consortium name="Ensembl"/>
        </authorList>
    </citation>
    <scope>IDENTIFICATION</scope>
</reference>
<dbReference type="GO" id="GO:0030199">
    <property type="term" value="P:collagen fibril organization"/>
    <property type="evidence" value="ECO:0007669"/>
    <property type="project" value="TreeGrafter"/>
</dbReference>
<feature type="domain" description="SRCR" evidence="11">
    <location>
        <begin position="304"/>
        <end position="390"/>
    </location>
</feature>
<evidence type="ECO:0000313" key="12">
    <source>
        <dbReference type="Ensembl" id="ENSHHUP00000072964.1"/>
    </source>
</evidence>
<evidence type="ECO:0000259" key="11">
    <source>
        <dbReference type="PROSITE" id="PS50287"/>
    </source>
</evidence>
<evidence type="ECO:0000256" key="6">
    <source>
        <dbReference type="ARBA" id="ARBA00023136"/>
    </source>
</evidence>
<dbReference type="FunFam" id="3.10.250.10:FF:000001">
    <property type="entry name" value="Lysyl oxidase 4 isoform X1"/>
    <property type="match status" value="1"/>
</dbReference>
<dbReference type="GO" id="GO:0004720">
    <property type="term" value="F:protein-lysine 6-oxidase activity"/>
    <property type="evidence" value="ECO:0007669"/>
    <property type="project" value="TreeGrafter"/>
</dbReference>
<dbReference type="InterPro" id="IPR001190">
    <property type="entry name" value="SRCR"/>
</dbReference>
<keyword evidence="2" id="KW-0812">Transmembrane</keyword>
<dbReference type="GO" id="GO:0005615">
    <property type="term" value="C:extracellular space"/>
    <property type="evidence" value="ECO:0007669"/>
    <property type="project" value="TreeGrafter"/>
</dbReference>
<feature type="signal peptide" evidence="10">
    <location>
        <begin position="1"/>
        <end position="25"/>
    </location>
</feature>
<keyword evidence="13" id="KW-1185">Reference proteome</keyword>
<evidence type="ECO:0000256" key="2">
    <source>
        <dbReference type="ARBA" id="ARBA00022692"/>
    </source>
</evidence>
<keyword evidence="4" id="KW-0677">Repeat</keyword>
<feature type="disulfide bond" evidence="9">
    <location>
        <begin position="76"/>
        <end position="140"/>
    </location>
</feature>
<dbReference type="SUPFAM" id="SSF56487">
    <property type="entry name" value="SRCR-like"/>
    <property type="match status" value="3"/>
</dbReference>
<dbReference type="Pfam" id="PF00530">
    <property type="entry name" value="SRCR"/>
    <property type="match status" value="3"/>
</dbReference>
<keyword evidence="7 9" id="KW-1015">Disulfide bond</keyword>
<name>A0A4W5QKL7_9TELE</name>
<proteinExistence type="predicted"/>
<sequence>MMHRIFLICLSSLLLLLFLSSSALSEPRRRSSSSPRNRTARAPVSPAKVRLAGNFARGLNEGRVEVLHNSTWGTVCDDEVDIELAKVVCRELGFQTGITWAHSAKYGEGDGPIWMDNVRCAGTEKTVKDCKHNGWGVNDCKHSEDLGVVCSPERRLDQVTGSRNGQSLEIEFESVRLRPILMHTKKQALITEGVVEVKHAGRWRQVCDLGWNLNSSRVVCGMLGFPEAELHNERAYKLSLMASKKSYWVEKVHCLGSETSLSECHTQLSIPLSPSPCKSGRHVVARCVPGPQFGHMSSGRPQPVRLKAGPRLGEGRVEVLKEGKWGTIVDHLWDLNSASVVCRELGFGTAKEALTGAQMGQGRTLRPSAAEWSENVCGFVHEPDLWFTHC</sequence>
<dbReference type="GO" id="GO:0016020">
    <property type="term" value="C:membrane"/>
    <property type="evidence" value="ECO:0007669"/>
    <property type="project" value="UniProtKB-SubCell"/>
</dbReference>
<dbReference type="PANTHER" id="PTHR45817:SF5">
    <property type="entry name" value="LYSYL OXIDASE HOMOLOG 4"/>
    <property type="match status" value="1"/>
</dbReference>
<feature type="disulfide bond" evidence="9">
    <location>
        <begin position="89"/>
        <end position="150"/>
    </location>
</feature>
<dbReference type="PANTHER" id="PTHR45817">
    <property type="entry name" value="LYSYL OXIDASE-LIKE-RELATED"/>
    <property type="match status" value="1"/>
</dbReference>
<keyword evidence="6" id="KW-0472">Membrane</keyword>
<evidence type="ECO:0000256" key="7">
    <source>
        <dbReference type="ARBA" id="ARBA00023157"/>
    </source>
</evidence>
<accession>A0A4W5QKL7</accession>
<dbReference type="Gene3D" id="3.10.250.10">
    <property type="entry name" value="SRCR-like domain"/>
    <property type="match status" value="3"/>
</dbReference>
<feature type="disulfide bond" evidence="9">
    <location>
        <begin position="120"/>
        <end position="130"/>
    </location>
</feature>
<keyword evidence="3 10" id="KW-0732">Signal</keyword>
<dbReference type="GeneTree" id="ENSGT00940000157042"/>
<feature type="disulfide bond" evidence="9">
    <location>
        <begin position="254"/>
        <end position="264"/>
    </location>
</feature>
<keyword evidence="8" id="KW-0325">Glycoprotein</keyword>
<dbReference type="InterPro" id="IPR050912">
    <property type="entry name" value="LOX-like_protein"/>
</dbReference>
<feature type="chain" id="PRO_5021445631" evidence="10">
    <location>
        <begin position="26"/>
        <end position="390"/>
    </location>
</feature>
<dbReference type="Proteomes" id="UP000314982">
    <property type="component" value="Unassembled WGS sequence"/>
</dbReference>
<dbReference type="FunFam" id="3.10.250.10:FF:000016">
    <property type="entry name" value="Scavenger receptor cysteine-rich protein type 12"/>
    <property type="match status" value="1"/>
</dbReference>
<evidence type="ECO:0000256" key="10">
    <source>
        <dbReference type="SAM" id="SignalP"/>
    </source>
</evidence>
<protein>
    <submittedName>
        <fullName evidence="12">Lysyl oxidase-like 4</fullName>
    </submittedName>
</protein>
<comment type="caution">
    <text evidence="9">Lacks conserved residue(s) required for the propagation of feature annotation.</text>
</comment>
<dbReference type="Ensembl" id="ENSHHUT00000075370.1">
    <property type="protein sequence ID" value="ENSHHUP00000072964.1"/>
    <property type="gene ID" value="ENSHHUG00000042832.1"/>
</dbReference>
<feature type="domain" description="SRCR" evidence="11">
    <location>
        <begin position="49"/>
        <end position="151"/>
    </location>
</feature>
<evidence type="ECO:0000256" key="8">
    <source>
        <dbReference type="ARBA" id="ARBA00023180"/>
    </source>
</evidence>
<reference evidence="12" key="2">
    <citation type="submission" date="2025-08" db="UniProtKB">
        <authorList>
            <consortium name="Ensembl"/>
        </authorList>
    </citation>
    <scope>IDENTIFICATION</scope>
</reference>
<keyword evidence="5" id="KW-1133">Transmembrane helix</keyword>
<evidence type="ECO:0000256" key="1">
    <source>
        <dbReference type="ARBA" id="ARBA00004167"/>
    </source>
</evidence>
<evidence type="ECO:0000313" key="13">
    <source>
        <dbReference type="Proteomes" id="UP000314982"/>
    </source>
</evidence>
<evidence type="ECO:0000256" key="9">
    <source>
        <dbReference type="PROSITE-ProRule" id="PRU00196"/>
    </source>
</evidence>
<organism evidence="12 13">
    <name type="scientific">Hucho hucho</name>
    <name type="common">huchen</name>
    <dbReference type="NCBI Taxonomy" id="62062"/>
    <lineage>
        <taxon>Eukaryota</taxon>
        <taxon>Metazoa</taxon>
        <taxon>Chordata</taxon>
        <taxon>Craniata</taxon>
        <taxon>Vertebrata</taxon>
        <taxon>Euteleostomi</taxon>
        <taxon>Actinopterygii</taxon>
        <taxon>Neopterygii</taxon>
        <taxon>Teleostei</taxon>
        <taxon>Protacanthopterygii</taxon>
        <taxon>Salmoniformes</taxon>
        <taxon>Salmonidae</taxon>
        <taxon>Salmoninae</taxon>
        <taxon>Hucho</taxon>
    </lineage>
</organism>
<evidence type="ECO:0000256" key="5">
    <source>
        <dbReference type="ARBA" id="ARBA00022989"/>
    </source>
</evidence>
<dbReference type="PRINTS" id="PR00258">
    <property type="entry name" value="SPERACTRCPTR"/>
</dbReference>
<feature type="domain" description="SRCR" evidence="11">
    <location>
        <begin position="175"/>
        <end position="288"/>
    </location>
</feature>
<evidence type="ECO:0000256" key="4">
    <source>
        <dbReference type="ARBA" id="ARBA00022737"/>
    </source>
</evidence>
<reference evidence="13" key="1">
    <citation type="submission" date="2018-06" db="EMBL/GenBank/DDBJ databases">
        <title>Genome assembly of Danube salmon.</title>
        <authorList>
            <person name="Macqueen D.J."/>
            <person name="Gundappa M.K."/>
        </authorList>
    </citation>
    <scope>NUCLEOTIDE SEQUENCE [LARGE SCALE GENOMIC DNA]</scope>
</reference>
<dbReference type="STRING" id="62062.ENSHHUP00000072964"/>
<dbReference type="InterPro" id="IPR036772">
    <property type="entry name" value="SRCR-like_dom_sf"/>
</dbReference>
<comment type="subcellular location">
    <subcellularLocation>
        <location evidence="1">Membrane</location>
        <topology evidence="1">Single-pass membrane protein</topology>
    </subcellularLocation>
</comment>
<evidence type="ECO:0000256" key="3">
    <source>
        <dbReference type="ARBA" id="ARBA00022729"/>
    </source>
</evidence>
<dbReference type="SMART" id="SM00202">
    <property type="entry name" value="SR"/>
    <property type="match status" value="3"/>
</dbReference>
<dbReference type="AlphaFoldDB" id="A0A4W5QKL7"/>